<dbReference type="EMBL" id="CP144746">
    <property type="protein sequence ID" value="WVZ58050.1"/>
    <property type="molecule type" value="Genomic_DNA"/>
</dbReference>
<organism evidence="8 9">
    <name type="scientific">Paspalum notatum var. saurae</name>
    <dbReference type="NCBI Taxonomy" id="547442"/>
    <lineage>
        <taxon>Eukaryota</taxon>
        <taxon>Viridiplantae</taxon>
        <taxon>Streptophyta</taxon>
        <taxon>Embryophyta</taxon>
        <taxon>Tracheophyta</taxon>
        <taxon>Spermatophyta</taxon>
        <taxon>Magnoliopsida</taxon>
        <taxon>Liliopsida</taxon>
        <taxon>Poales</taxon>
        <taxon>Poaceae</taxon>
        <taxon>PACMAD clade</taxon>
        <taxon>Panicoideae</taxon>
        <taxon>Andropogonodae</taxon>
        <taxon>Paspaleae</taxon>
        <taxon>Paspalinae</taxon>
        <taxon>Paspalum</taxon>
    </lineage>
</organism>
<protein>
    <recommendedName>
        <fullName evidence="3">tRNA (adenine(58)-N(1))-methyltransferase non-catalytic subunit TRM6</fullName>
    </recommendedName>
    <alternativeName>
        <fullName evidence="6">tRNA(m1A58)-methyltransferase subunit TRM6</fullName>
    </alternativeName>
</protein>
<dbReference type="GO" id="GO:0031515">
    <property type="term" value="C:tRNA (m1A) methyltransferase complex"/>
    <property type="evidence" value="ECO:0007669"/>
    <property type="project" value="InterPro"/>
</dbReference>
<evidence type="ECO:0000256" key="5">
    <source>
        <dbReference type="ARBA" id="ARBA00023242"/>
    </source>
</evidence>
<comment type="similarity">
    <text evidence="2">Belongs to the TRM6/GCD10 family.</text>
</comment>
<dbReference type="PANTHER" id="PTHR12945:SF0">
    <property type="entry name" value="TRNA (ADENINE(58)-N(1))-METHYLTRANSFERASE NON-CATALYTIC SUBUNIT TRM6"/>
    <property type="match status" value="1"/>
</dbReference>
<keyword evidence="5" id="KW-0539">Nucleus</keyword>
<feature type="region of interest" description="Disordered" evidence="7">
    <location>
        <begin position="28"/>
        <end position="76"/>
    </location>
</feature>
<reference evidence="8 9" key="1">
    <citation type="submission" date="2024-02" db="EMBL/GenBank/DDBJ databases">
        <title>High-quality chromosome-scale genome assembly of Pensacola bahiagrass (Paspalum notatum Flugge var. saurae).</title>
        <authorList>
            <person name="Vega J.M."/>
            <person name="Podio M."/>
            <person name="Orjuela J."/>
            <person name="Siena L.A."/>
            <person name="Pessino S.C."/>
            <person name="Combes M.C."/>
            <person name="Mariac C."/>
            <person name="Albertini E."/>
            <person name="Pupilli F."/>
            <person name="Ortiz J.P.A."/>
            <person name="Leblanc O."/>
        </authorList>
    </citation>
    <scope>NUCLEOTIDE SEQUENCE [LARGE SCALE GENOMIC DNA]</scope>
    <source>
        <strain evidence="8">R1</strain>
        <tissue evidence="8">Leaf</tissue>
    </source>
</reference>
<evidence type="ECO:0000256" key="7">
    <source>
        <dbReference type="SAM" id="MobiDB-lite"/>
    </source>
</evidence>
<dbReference type="GO" id="GO:0005634">
    <property type="term" value="C:nucleus"/>
    <property type="evidence" value="ECO:0007669"/>
    <property type="project" value="UniProtKB-SubCell"/>
</dbReference>
<dbReference type="InterPro" id="IPR017423">
    <property type="entry name" value="TRM6"/>
</dbReference>
<feature type="compositionally biased region" description="Low complexity" evidence="7">
    <location>
        <begin position="494"/>
        <end position="507"/>
    </location>
</feature>
<keyword evidence="4" id="KW-0819">tRNA processing</keyword>
<sequence>MSGPQQWRAGLVWNPAELRFSSRSSLRFSSCSSRPRSLSRRHSSARHSDLAIPSRPLGRRPALSSSPPATRSGRLPCPLSTGVLHLFHQRLLPRGRRSLHHHTGSSRAASVALPLPDPLTTGYPQVLVCQGYPQLAVAAPMDPPPPAVVIPREAWEGCSVLLDINDGDRLAFFRLTPGATVKIGNKTCSLQPLVGRPFGSVFCLSADGLVPCTAADAPSRDDSIRDGTNGQTLDETRDNRSLVDNNTAQNLSSDDIEAMKRDGATGDEIVEALIANSSTFGNKTVFSQEKYKLKKQKKYAPKVLLRRPSSRSICETYFKKNPARIGFMRVDTLSLLLSIANIGAYSDVLVVDMVGGLVVGAVAERLGGTGYVCSTYVGSVLSSIDIIRMFNLSSNMVSRIVQVPLSDLCSMQSPGNTPAVLNGGSEGEVGEPVIAPDESAQVSQAQPVDTAVSDEKAQLSIDQPTDMEVSEPSLVKDENPQLDCKGGDGNSNASKSTKSGKGPSPEKMQYWKEHGFSSLIVAAPGHEVESFVADLLPLLSYSAPFAIYHQYIEPLAKCMHSLQVSKQAIGLQLSEPWLREYQVLPSRTHPHMQMNAFGGYILSGIRLCDSGEVSYQ</sequence>
<evidence type="ECO:0000256" key="1">
    <source>
        <dbReference type="ARBA" id="ARBA00004123"/>
    </source>
</evidence>
<evidence type="ECO:0000256" key="4">
    <source>
        <dbReference type="ARBA" id="ARBA00022694"/>
    </source>
</evidence>
<feature type="region of interest" description="Disordered" evidence="7">
    <location>
        <begin position="438"/>
        <end position="508"/>
    </location>
</feature>
<feature type="region of interest" description="Disordered" evidence="7">
    <location>
        <begin position="217"/>
        <end position="237"/>
    </location>
</feature>
<dbReference type="Pfam" id="PF04189">
    <property type="entry name" value="Gcd10p"/>
    <property type="match status" value="1"/>
</dbReference>
<keyword evidence="9" id="KW-1185">Reference proteome</keyword>
<evidence type="ECO:0000313" key="9">
    <source>
        <dbReference type="Proteomes" id="UP001341281"/>
    </source>
</evidence>
<comment type="subcellular location">
    <subcellularLocation>
        <location evidence="1">Nucleus</location>
    </subcellularLocation>
</comment>
<dbReference type="PANTHER" id="PTHR12945">
    <property type="entry name" value="TRANSLATION INITIATION FACTOR EIF3-RELATED"/>
    <property type="match status" value="1"/>
</dbReference>
<evidence type="ECO:0000256" key="2">
    <source>
        <dbReference type="ARBA" id="ARBA00008320"/>
    </source>
</evidence>
<dbReference type="AlphaFoldDB" id="A0AAQ3SNT5"/>
<proteinExistence type="inferred from homology"/>
<evidence type="ECO:0000256" key="3">
    <source>
        <dbReference type="ARBA" id="ARBA00021704"/>
    </source>
</evidence>
<evidence type="ECO:0000313" key="8">
    <source>
        <dbReference type="EMBL" id="WVZ58050.1"/>
    </source>
</evidence>
<evidence type="ECO:0000256" key="6">
    <source>
        <dbReference type="ARBA" id="ARBA00032319"/>
    </source>
</evidence>
<gene>
    <name evidence="8" type="ORF">U9M48_008362</name>
</gene>
<name>A0AAQ3SNT5_PASNO</name>
<accession>A0AAQ3SNT5</accession>
<dbReference type="Proteomes" id="UP001341281">
    <property type="component" value="Chromosome 02"/>
</dbReference>
<dbReference type="GO" id="GO:0030488">
    <property type="term" value="P:tRNA methylation"/>
    <property type="evidence" value="ECO:0007669"/>
    <property type="project" value="InterPro"/>
</dbReference>